<dbReference type="EMBL" id="CAFAAO010000007">
    <property type="protein sequence ID" value="CAB4802300.1"/>
    <property type="molecule type" value="Genomic_DNA"/>
</dbReference>
<dbReference type="InterPro" id="IPR026906">
    <property type="entry name" value="LRR_5"/>
</dbReference>
<dbReference type="Gene3D" id="3.80.10.10">
    <property type="entry name" value="Ribonuclease Inhibitor"/>
    <property type="match status" value="2"/>
</dbReference>
<evidence type="ECO:0000313" key="4">
    <source>
        <dbReference type="EMBL" id="CAB4699197.1"/>
    </source>
</evidence>
<dbReference type="InterPro" id="IPR032675">
    <property type="entry name" value="LRR_dom_sf"/>
</dbReference>
<name>A0A6J6XYS1_9ZZZZ</name>
<organism evidence="5">
    <name type="scientific">freshwater metagenome</name>
    <dbReference type="NCBI Taxonomy" id="449393"/>
    <lineage>
        <taxon>unclassified sequences</taxon>
        <taxon>metagenomes</taxon>
        <taxon>ecological metagenomes</taxon>
    </lineage>
</organism>
<dbReference type="EMBL" id="CAESAI010000017">
    <property type="protein sequence ID" value="CAB4339120.1"/>
    <property type="molecule type" value="Genomic_DNA"/>
</dbReference>
<protein>
    <submittedName>
        <fullName evidence="5">Unannotated protein</fullName>
    </submittedName>
</protein>
<dbReference type="PANTHER" id="PTHR45661">
    <property type="entry name" value="SURFACE ANTIGEN"/>
    <property type="match status" value="1"/>
</dbReference>
<dbReference type="EMBL" id="CAEZYC010000006">
    <property type="protein sequence ID" value="CAB4699197.1"/>
    <property type="molecule type" value="Genomic_DNA"/>
</dbReference>
<dbReference type="InterPro" id="IPR053139">
    <property type="entry name" value="Surface_bspA-like"/>
</dbReference>
<dbReference type="EMBL" id="CAESAD010000001">
    <property type="protein sequence ID" value="CAB4333185.1"/>
    <property type="molecule type" value="Genomic_DNA"/>
</dbReference>
<dbReference type="GO" id="GO:0030313">
    <property type="term" value="C:cell envelope"/>
    <property type="evidence" value="ECO:0007669"/>
    <property type="project" value="UniProtKB-SubCell"/>
</dbReference>
<dbReference type="EMBL" id="CAFBIX010000001">
    <property type="protein sequence ID" value="CAB4845747.1"/>
    <property type="molecule type" value="Genomic_DNA"/>
</dbReference>
<evidence type="ECO:0000313" key="6">
    <source>
        <dbReference type="EMBL" id="CAB4845747.1"/>
    </source>
</evidence>
<dbReference type="NCBIfam" id="TIGR02543">
    <property type="entry name" value="List_Bact_rpt"/>
    <property type="match status" value="1"/>
</dbReference>
<evidence type="ECO:0000256" key="1">
    <source>
        <dbReference type="ARBA" id="ARBA00004196"/>
    </source>
</evidence>
<dbReference type="AlphaFoldDB" id="A0A6J6XYS1"/>
<evidence type="ECO:0000313" key="3">
    <source>
        <dbReference type="EMBL" id="CAB4339120.1"/>
    </source>
</evidence>
<dbReference type="Pfam" id="PF13306">
    <property type="entry name" value="LRR_5"/>
    <property type="match status" value="2"/>
</dbReference>
<dbReference type="Pfam" id="PF09479">
    <property type="entry name" value="Flg_new"/>
    <property type="match status" value="1"/>
</dbReference>
<gene>
    <name evidence="4" type="ORF">UFOPK2648_00221</name>
    <name evidence="5" type="ORF">UFOPK3037_00715</name>
    <name evidence="6" type="ORF">UFOPK3278_00031</name>
    <name evidence="3" type="ORF">UFOPK3406_00838</name>
    <name evidence="2" type="ORF">UFOPK3925_00386</name>
    <name evidence="7" type="ORF">UFOPK4097_00089</name>
</gene>
<evidence type="ECO:0000313" key="7">
    <source>
        <dbReference type="EMBL" id="CAB5007195.1"/>
    </source>
</evidence>
<sequence>MRRISILITTIALVLSGIGLSPANAVGTYDAGTGSGTVECTTGYFTIASNVVTGNTSCTGDAVIPSGVTSIRNSAFNAATSLQTVTFAGTSSLQIIDNGAFYGATSLVAITIPAGVTTIGVSAFNRATSLKTVTFAGTSTPVTLLDGAFYGTSSLDSVYFFSDAAPTVLGSVGFYGVAAGAKAYIKRTATGFGVVGGDWNGLTTEVGVYTATYDSKSGSAVTPNSFISGGAITAAPSRPTLSGYTFAGWSDSDGGTPITFPFTPSTASDLTLYAKWIASYSEGTGSGGISCSTDGYFLITGNVVAELNSTCAGEAVIPSGVTSIGVNAFYSNVLITSVTIPNSVTSVDVRGFSDCLNLVSVTFESGSKLTTILASAFNSTYSLASIEIPYGVTSIGIAAFEWAGSLTNVTFLGNAPTVETRAFANIGASPAAHVSFTATGFTLTDDKWNGFTVAREFEDQKITADRVAHTIYVRTSYAAKSIATAVSVTRTSKAKVSLKVASSSKKICKVSKGKLKTLKSGSCKVTIKIQEPKKKGKLPKSKSYKHTFLVMDIK</sequence>
<dbReference type="InterPro" id="IPR042229">
    <property type="entry name" value="Listeria/Bacterioides_rpt_sf"/>
</dbReference>
<reference evidence="5" key="1">
    <citation type="submission" date="2020-05" db="EMBL/GenBank/DDBJ databases">
        <authorList>
            <person name="Chiriac C."/>
            <person name="Salcher M."/>
            <person name="Ghai R."/>
            <person name="Kavagutti S V."/>
        </authorList>
    </citation>
    <scope>NUCLEOTIDE SEQUENCE</scope>
</reference>
<evidence type="ECO:0000313" key="2">
    <source>
        <dbReference type="EMBL" id="CAB4333185.1"/>
    </source>
</evidence>
<dbReference type="InterPro" id="IPR013378">
    <property type="entry name" value="InlB-like_B-rpt"/>
</dbReference>
<proteinExistence type="predicted"/>
<evidence type="ECO:0000313" key="5">
    <source>
        <dbReference type="EMBL" id="CAB4802300.1"/>
    </source>
</evidence>
<dbReference type="Gene3D" id="2.60.40.4270">
    <property type="entry name" value="Listeria-Bacteroides repeat domain"/>
    <property type="match status" value="1"/>
</dbReference>
<dbReference type="SUPFAM" id="SSF52058">
    <property type="entry name" value="L domain-like"/>
    <property type="match status" value="1"/>
</dbReference>
<accession>A0A6J6XYS1</accession>
<dbReference type="EMBL" id="CAFBPK010000001">
    <property type="protein sequence ID" value="CAB5007195.1"/>
    <property type="molecule type" value="Genomic_DNA"/>
</dbReference>
<dbReference type="PANTHER" id="PTHR45661:SF3">
    <property type="entry name" value="IG-LIKE DOMAIN-CONTAINING PROTEIN"/>
    <property type="match status" value="1"/>
</dbReference>
<comment type="subcellular location">
    <subcellularLocation>
        <location evidence="1">Cell envelope</location>
    </subcellularLocation>
</comment>